<keyword evidence="3" id="KW-1185">Reference proteome</keyword>
<dbReference type="OrthoDB" id="2969818at2"/>
<comment type="caution">
    <text evidence="2">The sequence shown here is derived from an EMBL/GenBank/DDBJ whole genome shotgun (WGS) entry which is preliminary data.</text>
</comment>
<sequence>MIEIKISDPVYQFLSGIFHQEIESPESALEEYLDEVSKKEQEDDVIALTDFMNSQYSEEDKNDFIVEATDGVDFSYEVSPLIWLKQVTQKIENNIKAL</sequence>
<dbReference type="EMBL" id="MTJL01000004">
    <property type="protein sequence ID" value="OMI09385.1"/>
    <property type="molecule type" value="Genomic_DNA"/>
</dbReference>
<reference evidence="2 3" key="1">
    <citation type="submission" date="2017-01" db="EMBL/GenBank/DDBJ databases">
        <title>Bacillus phylogenomics.</title>
        <authorList>
            <person name="Dunlap C."/>
        </authorList>
    </citation>
    <scope>NUCLEOTIDE SEQUENCE [LARGE SCALE GENOMIC DNA]</scope>
    <source>
        <strain evidence="2 3">NRRL B-41282</strain>
    </source>
</reference>
<dbReference type="InterPro" id="IPR041129">
    <property type="entry name" value="CdiI_2"/>
</dbReference>
<evidence type="ECO:0000259" key="1">
    <source>
        <dbReference type="Pfam" id="PF18593"/>
    </source>
</evidence>
<accession>A0A1R1QXL5</accession>
<protein>
    <recommendedName>
        <fullName evidence="1">CdiI immunity protein domain-containing protein</fullName>
    </recommendedName>
</protein>
<organism evidence="2 3">
    <name type="scientific">Bacillus swezeyi</name>
    <dbReference type="NCBI Taxonomy" id="1925020"/>
    <lineage>
        <taxon>Bacteria</taxon>
        <taxon>Bacillati</taxon>
        <taxon>Bacillota</taxon>
        <taxon>Bacilli</taxon>
        <taxon>Bacillales</taxon>
        <taxon>Bacillaceae</taxon>
        <taxon>Bacillus</taxon>
    </lineage>
</organism>
<accession>A0A1R1RM83</accession>
<dbReference type="Pfam" id="PF18593">
    <property type="entry name" value="CdiI_2"/>
    <property type="match status" value="1"/>
</dbReference>
<name>A0A1R1RM83_9BACI</name>
<gene>
    <name evidence="2" type="ORF">BW143_01880</name>
</gene>
<dbReference type="Proteomes" id="UP000187367">
    <property type="component" value="Unassembled WGS sequence"/>
</dbReference>
<evidence type="ECO:0000313" key="2">
    <source>
        <dbReference type="EMBL" id="OMI09385.1"/>
    </source>
</evidence>
<evidence type="ECO:0000313" key="3">
    <source>
        <dbReference type="Proteomes" id="UP000187367"/>
    </source>
</evidence>
<dbReference type="AlphaFoldDB" id="A0A1R1RM83"/>
<feature type="domain" description="CdiI immunity protein" evidence="1">
    <location>
        <begin position="12"/>
        <end position="91"/>
    </location>
</feature>
<dbReference type="RefSeq" id="WP_076762762.1">
    <property type="nucleotide sequence ID" value="NZ_JARMMK010000012.1"/>
</dbReference>
<proteinExistence type="predicted"/>